<dbReference type="InterPro" id="IPR025007">
    <property type="entry name" value="DUF3899"/>
</dbReference>
<dbReference type="AlphaFoldDB" id="A0A0R2AUG0"/>
<keyword evidence="1" id="KW-1133">Transmembrane helix</keyword>
<proteinExistence type="predicted"/>
<protein>
    <recommendedName>
        <fullName evidence="2">DUF3899 domain-containing protein</fullName>
    </recommendedName>
</protein>
<feature type="domain" description="DUF3899" evidence="2">
    <location>
        <begin position="42"/>
        <end position="127"/>
    </location>
</feature>
<evidence type="ECO:0000313" key="3">
    <source>
        <dbReference type="EMBL" id="KRM71038.1"/>
    </source>
</evidence>
<keyword evidence="1" id="KW-0472">Membrane</keyword>
<accession>A0A0R2AUG0</accession>
<comment type="caution">
    <text evidence="3">The sequence shown here is derived from an EMBL/GenBank/DDBJ whole genome shotgun (WGS) entry which is preliminary data.</text>
</comment>
<evidence type="ECO:0000256" key="1">
    <source>
        <dbReference type="SAM" id="Phobius"/>
    </source>
</evidence>
<dbReference type="Proteomes" id="UP000051612">
    <property type="component" value="Unassembled WGS sequence"/>
</dbReference>
<name>A0A0R2AUG0_9LACO</name>
<sequence>MGEKRMQFVKENIWLKGDLVIAGIVLLLTIVGRLTSNHILVSDILFMSGLALLCLMMFDILLHANLLAGWFQRQRKGESDEEFAKRKIDIKRVASEKKNAPIHFKKFSFNCLLLGSFMIILAVVVTL</sequence>
<dbReference type="Pfam" id="PF13038">
    <property type="entry name" value="DUF3899"/>
    <property type="match status" value="1"/>
</dbReference>
<gene>
    <name evidence="3" type="ORF">FC48_GL001505</name>
</gene>
<feature type="transmembrane region" description="Helical" evidence="1">
    <location>
        <begin position="44"/>
        <end position="68"/>
    </location>
</feature>
<evidence type="ECO:0000313" key="4">
    <source>
        <dbReference type="Proteomes" id="UP000051612"/>
    </source>
</evidence>
<keyword evidence="1" id="KW-0812">Transmembrane</keyword>
<feature type="transmembrane region" description="Helical" evidence="1">
    <location>
        <begin position="12"/>
        <end position="32"/>
    </location>
</feature>
<dbReference type="EMBL" id="AYYN01000167">
    <property type="protein sequence ID" value="KRM71038.1"/>
    <property type="molecule type" value="Genomic_DNA"/>
</dbReference>
<evidence type="ECO:0000259" key="2">
    <source>
        <dbReference type="Pfam" id="PF13038"/>
    </source>
</evidence>
<reference evidence="3 4" key="1">
    <citation type="journal article" date="2015" name="Genome Announc.">
        <title>Expanding the biotechnology potential of lactobacilli through comparative genomics of 213 strains and associated genera.</title>
        <authorList>
            <person name="Sun Z."/>
            <person name="Harris H.M."/>
            <person name="McCann A."/>
            <person name="Guo C."/>
            <person name="Argimon S."/>
            <person name="Zhang W."/>
            <person name="Yang X."/>
            <person name="Jeffery I.B."/>
            <person name="Cooney J.C."/>
            <person name="Kagawa T.F."/>
            <person name="Liu W."/>
            <person name="Song Y."/>
            <person name="Salvetti E."/>
            <person name="Wrobel A."/>
            <person name="Rasinkangas P."/>
            <person name="Parkhill J."/>
            <person name="Rea M.C."/>
            <person name="O'Sullivan O."/>
            <person name="Ritari J."/>
            <person name="Douillard F.P."/>
            <person name="Paul Ross R."/>
            <person name="Yang R."/>
            <person name="Briner A.E."/>
            <person name="Felis G.E."/>
            <person name="de Vos W.M."/>
            <person name="Barrangou R."/>
            <person name="Klaenhammer T.R."/>
            <person name="Caufield P.W."/>
            <person name="Cui Y."/>
            <person name="Zhang H."/>
            <person name="O'Toole P.W."/>
        </authorList>
    </citation>
    <scope>NUCLEOTIDE SEQUENCE [LARGE SCALE GENOMIC DNA]</scope>
    <source>
        <strain evidence="3 4">DSM 20452</strain>
    </source>
</reference>
<dbReference type="PATRIC" id="fig|1423772.3.peg.1606"/>
<feature type="transmembrane region" description="Helical" evidence="1">
    <location>
        <begin position="107"/>
        <end position="125"/>
    </location>
</feature>
<organism evidence="3 4">
    <name type="scientific">Ligilactobacillus murinus DSM 20452 = NBRC 14221</name>
    <dbReference type="NCBI Taxonomy" id="1423772"/>
    <lineage>
        <taxon>Bacteria</taxon>
        <taxon>Bacillati</taxon>
        <taxon>Bacillota</taxon>
        <taxon>Bacilli</taxon>
        <taxon>Lactobacillales</taxon>
        <taxon>Lactobacillaceae</taxon>
        <taxon>Ligilactobacillus</taxon>
    </lineage>
</organism>